<feature type="transmembrane region" description="Helical" evidence="8">
    <location>
        <begin position="226"/>
        <end position="253"/>
    </location>
</feature>
<comment type="similarity">
    <text evidence="2">Belongs to the binding-protein-dependent transport system permease family. FecCD subfamily.</text>
</comment>
<evidence type="ECO:0000256" key="2">
    <source>
        <dbReference type="ARBA" id="ARBA00007935"/>
    </source>
</evidence>
<evidence type="ECO:0000256" key="6">
    <source>
        <dbReference type="ARBA" id="ARBA00022989"/>
    </source>
</evidence>
<feature type="transmembrane region" description="Helical" evidence="8">
    <location>
        <begin position="185"/>
        <end position="205"/>
    </location>
</feature>
<accession>X0PJD5</accession>
<dbReference type="Proteomes" id="UP000019488">
    <property type="component" value="Unassembled WGS sequence"/>
</dbReference>
<evidence type="ECO:0000256" key="1">
    <source>
        <dbReference type="ARBA" id="ARBA00004651"/>
    </source>
</evidence>
<dbReference type="InterPro" id="IPR000522">
    <property type="entry name" value="ABC_transptr_permease_BtuC"/>
</dbReference>
<evidence type="ECO:0000313" key="9">
    <source>
        <dbReference type="EMBL" id="GAF36696.1"/>
    </source>
</evidence>
<evidence type="ECO:0000256" key="4">
    <source>
        <dbReference type="ARBA" id="ARBA00022475"/>
    </source>
</evidence>
<dbReference type="GO" id="GO:0022857">
    <property type="term" value="F:transmembrane transporter activity"/>
    <property type="evidence" value="ECO:0007669"/>
    <property type="project" value="InterPro"/>
</dbReference>
<keyword evidence="4" id="KW-1003">Cell membrane</keyword>
<keyword evidence="7 8" id="KW-0472">Membrane</keyword>
<dbReference type="GO" id="GO:0033214">
    <property type="term" value="P:siderophore-iron import into cell"/>
    <property type="evidence" value="ECO:0007669"/>
    <property type="project" value="TreeGrafter"/>
</dbReference>
<evidence type="ECO:0000256" key="3">
    <source>
        <dbReference type="ARBA" id="ARBA00022448"/>
    </source>
</evidence>
<name>X0PJD5_9LACO</name>
<reference evidence="9" key="1">
    <citation type="journal article" date="2014" name="Genome Announc.">
        <title>Draft Genome Sequences of Two Lactobacillus Strains, L. farraginis JCM 14108T and L. composti JCM 14202T, Isolated from Compost of Distilled Shochu Residue.</title>
        <authorList>
            <person name="Yuki M."/>
            <person name="Oshima K."/>
            <person name="Suda W."/>
            <person name="Kitahara M."/>
            <person name="Kitamura K."/>
            <person name="Iida T."/>
            <person name="Hattori M."/>
            <person name="Ohkuma M."/>
        </authorList>
    </citation>
    <scope>NUCLEOTIDE SEQUENCE [LARGE SCALE GENOMIC DNA]</scope>
    <source>
        <strain evidence="9">JCM 14108</strain>
    </source>
</reference>
<dbReference type="RefSeq" id="WP_237745744.1">
    <property type="nucleotide sequence ID" value="NZ_BAKI01000015.1"/>
</dbReference>
<dbReference type="PANTHER" id="PTHR30472:SF1">
    <property type="entry name" value="FE(3+) DICITRATE TRANSPORT SYSTEM PERMEASE PROTEIN FECC-RELATED"/>
    <property type="match status" value="1"/>
</dbReference>
<dbReference type="Pfam" id="PF01032">
    <property type="entry name" value="FecCD"/>
    <property type="match status" value="1"/>
</dbReference>
<keyword evidence="5 8" id="KW-0812">Transmembrane</keyword>
<sequence>MNRTKKQTLLVTGLIISLGLAGLLDTLGGVKWLPISEFWQSTSGLTAQVLWEIRVPRTLAAMLVGSLLAVGGLLLQTISHNPLADPSIIGVNAGANLALIIGTLSGIALTVINSFWLAISGALAAFLIIIGLSSSKRGFDPLRLLLGGTVFSGFISSISMALSFVTNTSQQFRVILVGGFSGANYQQVGLLVVAAVIVFGGIGFFRTAFTLLGLDRQTTVGLGISFKYLMTAAIGFIVLAAGSAVAVGGNIGFVGLASPK</sequence>
<keyword evidence="6 8" id="KW-1133">Transmembrane helix</keyword>
<protein>
    <submittedName>
        <fullName evidence="9">Uncharacterized protein</fullName>
    </submittedName>
</protein>
<evidence type="ECO:0000256" key="8">
    <source>
        <dbReference type="SAM" id="Phobius"/>
    </source>
</evidence>
<feature type="transmembrane region" description="Helical" evidence="8">
    <location>
        <begin position="58"/>
        <end position="75"/>
    </location>
</feature>
<dbReference type="PANTHER" id="PTHR30472">
    <property type="entry name" value="FERRIC ENTEROBACTIN TRANSPORT SYSTEM PERMEASE PROTEIN"/>
    <property type="match status" value="1"/>
</dbReference>
<comment type="caution">
    <text evidence="9">The sequence shown here is derived from an EMBL/GenBank/DDBJ whole genome shotgun (WGS) entry which is preliminary data.</text>
</comment>
<evidence type="ECO:0000256" key="7">
    <source>
        <dbReference type="ARBA" id="ARBA00023136"/>
    </source>
</evidence>
<dbReference type="InterPro" id="IPR037294">
    <property type="entry name" value="ABC_BtuC-like"/>
</dbReference>
<gene>
    <name evidence="9" type="ORF">JCM14108_1676</name>
</gene>
<feature type="transmembrane region" description="Helical" evidence="8">
    <location>
        <begin position="115"/>
        <end position="132"/>
    </location>
</feature>
<organism evidence="9 10">
    <name type="scientific">Lentilactobacillus farraginis DSM 18382 = JCM 14108</name>
    <dbReference type="NCBI Taxonomy" id="1423743"/>
    <lineage>
        <taxon>Bacteria</taxon>
        <taxon>Bacillati</taxon>
        <taxon>Bacillota</taxon>
        <taxon>Bacilli</taxon>
        <taxon>Lactobacillales</taxon>
        <taxon>Lactobacillaceae</taxon>
        <taxon>Lentilactobacillus</taxon>
    </lineage>
</organism>
<evidence type="ECO:0000313" key="10">
    <source>
        <dbReference type="Proteomes" id="UP000019488"/>
    </source>
</evidence>
<feature type="transmembrane region" description="Helical" evidence="8">
    <location>
        <begin position="144"/>
        <end position="165"/>
    </location>
</feature>
<dbReference type="STRING" id="1423743.FD41_GL002728"/>
<feature type="transmembrane region" description="Helical" evidence="8">
    <location>
        <begin position="87"/>
        <end position="109"/>
    </location>
</feature>
<dbReference type="GO" id="GO:0005886">
    <property type="term" value="C:plasma membrane"/>
    <property type="evidence" value="ECO:0007669"/>
    <property type="project" value="UniProtKB-SubCell"/>
</dbReference>
<dbReference type="Gene3D" id="1.10.3470.10">
    <property type="entry name" value="ABC transporter involved in vitamin B12 uptake, BtuC"/>
    <property type="match status" value="1"/>
</dbReference>
<comment type="subcellular location">
    <subcellularLocation>
        <location evidence="1">Cell membrane</location>
        <topology evidence="1">Multi-pass membrane protein</topology>
    </subcellularLocation>
</comment>
<evidence type="ECO:0000256" key="5">
    <source>
        <dbReference type="ARBA" id="ARBA00022692"/>
    </source>
</evidence>
<dbReference type="EMBL" id="BAKI01000015">
    <property type="protein sequence ID" value="GAF36696.1"/>
    <property type="molecule type" value="Genomic_DNA"/>
</dbReference>
<keyword evidence="3" id="KW-0813">Transport</keyword>
<dbReference type="AlphaFoldDB" id="X0PJD5"/>
<dbReference type="SUPFAM" id="SSF81345">
    <property type="entry name" value="ABC transporter involved in vitamin B12 uptake, BtuC"/>
    <property type="match status" value="1"/>
</dbReference>
<dbReference type="eggNOG" id="COG0609">
    <property type="taxonomic scope" value="Bacteria"/>
</dbReference>
<proteinExistence type="inferred from homology"/>